<accession>A0AAQ4DF44</accession>
<keyword evidence="3" id="KW-1185">Reference proteome</keyword>
<feature type="chain" id="PRO_5042861123" description="Secreted protein" evidence="1">
    <location>
        <begin position="19"/>
        <end position="213"/>
    </location>
</feature>
<name>A0AAQ4DF44_AMBAM</name>
<gene>
    <name evidence="2" type="ORF">V5799_027649</name>
</gene>
<dbReference type="Proteomes" id="UP001321473">
    <property type="component" value="Unassembled WGS sequence"/>
</dbReference>
<proteinExistence type="predicted"/>
<evidence type="ECO:0008006" key="4">
    <source>
        <dbReference type="Google" id="ProtNLM"/>
    </source>
</evidence>
<evidence type="ECO:0000256" key="1">
    <source>
        <dbReference type="SAM" id="SignalP"/>
    </source>
</evidence>
<protein>
    <recommendedName>
        <fullName evidence="4">Secreted protein</fullName>
    </recommendedName>
</protein>
<dbReference type="EMBL" id="JARKHS020031558">
    <property type="protein sequence ID" value="KAK8761084.1"/>
    <property type="molecule type" value="Genomic_DNA"/>
</dbReference>
<reference evidence="2 3" key="1">
    <citation type="journal article" date="2023" name="Arcadia Sci">
        <title>De novo assembly of a long-read Amblyomma americanum tick genome.</title>
        <authorList>
            <person name="Chou S."/>
            <person name="Poskanzer K.E."/>
            <person name="Rollins M."/>
            <person name="Thuy-Boun P.S."/>
        </authorList>
    </citation>
    <scope>NUCLEOTIDE SEQUENCE [LARGE SCALE GENOMIC DNA]</scope>
    <source>
        <strain evidence="2">F_SG_1</strain>
        <tissue evidence="2">Salivary glands</tissue>
    </source>
</reference>
<dbReference type="AlphaFoldDB" id="A0AAQ4DF44"/>
<evidence type="ECO:0000313" key="2">
    <source>
        <dbReference type="EMBL" id="KAK8761084.1"/>
    </source>
</evidence>
<organism evidence="2 3">
    <name type="scientific">Amblyomma americanum</name>
    <name type="common">Lone star tick</name>
    <dbReference type="NCBI Taxonomy" id="6943"/>
    <lineage>
        <taxon>Eukaryota</taxon>
        <taxon>Metazoa</taxon>
        <taxon>Ecdysozoa</taxon>
        <taxon>Arthropoda</taxon>
        <taxon>Chelicerata</taxon>
        <taxon>Arachnida</taxon>
        <taxon>Acari</taxon>
        <taxon>Parasitiformes</taxon>
        <taxon>Ixodida</taxon>
        <taxon>Ixodoidea</taxon>
        <taxon>Ixodidae</taxon>
        <taxon>Amblyomminae</taxon>
        <taxon>Amblyomma</taxon>
    </lineage>
</organism>
<keyword evidence="1" id="KW-0732">Signal</keyword>
<feature type="signal peptide" evidence="1">
    <location>
        <begin position="1"/>
        <end position="18"/>
    </location>
</feature>
<evidence type="ECO:0000313" key="3">
    <source>
        <dbReference type="Proteomes" id="UP001321473"/>
    </source>
</evidence>
<sequence>MTAFKALALFSCAVLVASDQAEHSHECEERSVRLCYDSYHHYLLAPRAEENPVKSDQDIEKQCREIKNKSSCHQRLARCPEEVRTNFTRQERGYEAIRDLFCDLKTARDYYTSLSCRDGAKLVPCHEKHKEDFASEYATNIGCGLAKAALACYESSFSSNCPLSLQSAKSAHSRSENALLQLYGCDGSAGSYLAPGQLLLTAAALVLLRWTSA</sequence>
<comment type="caution">
    <text evidence="2">The sequence shown here is derived from an EMBL/GenBank/DDBJ whole genome shotgun (WGS) entry which is preliminary data.</text>
</comment>